<keyword evidence="3" id="KW-1185">Reference proteome</keyword>
<reference evidence="2 3" key="1">
    <citation type="journal article" date="2016" name="Environ. Microbiol.">
        <title>New Methyloceanibacter diversity from North Sea sediments includes methanotroph containing solely the soluble methane monooxygenase.</title>
        <authorList>
            <person name="Vekeman B."/>
            <person name="Kerckhof F.M."/>
            <person name="Cremers G."/>
            <person name="de Vos P."/>
            <person name="Vandamme P."/>
            <person name="Boon N."/>
            <person name="Op den Camp H.J."/>
            <person name="Heylen K."/>
        </authorList>
    </citation>
    <scope>NUCLEOTIDE SEQUENCE [LARGE SCALE GENOMIC DNA]</scope>
    <source>
        <strain evidence="2 3">R-67176</strain>
    </source>
</reference>
<protein>
    <recommendedName>
        <fullName evidence="4">Invasion associated locus B</fullName>
    </recommendedName>
</protein>
<dbReference type="Proteomes" id="UP000094172">
    <property type="component" value="Unassembled WGS sequence"/>
</dbReference>
<proteinExistence type="predicted"/>
<evidence type="ECO:0008006" key="4">
    <source>
        <dbReference type="Google" id="ProtNLM"/>
    </source>
</evidence>
<evidence type="ECO:0000313" key="3">
    <source>
        <dbReference type="Proteomes" id="UP000094172"/>
    </source>
</evidence>
<dbReference type="InterPro" id="IPR010642">
    <property type="entry name" value="Invasion_prot_B"/>
</dbReference>
<evidence type="ECO:0000256" key="1">
    <source>
        <dbReference type="SAM" id="SignalP"/>
    </source>
</evidence>
<dbReference type="AlphaFoldDB" id="A0A1E3VP25"/>
<dbReference type="EMBL" id="LPWE01000011">
    <property type="protein sequence ID" value="ODR95298.1"/>
    <property type="molecule type" value="Genomic_DNA"/>
</dbReference>
<name>A0A1E3VP25_9HYPH</name>
<feature type="signal peptide" evidence="1">
    <location>
        <begin position="1"/>
        <end position="22"/>
    </location>
</feature>
<feature type="chain" id="PRO_5009138575" description="Invasion associated locus B" evidence="1">
    <location>
        <begin position="23"/>
        <end position="177"/>
    </location>
</feature>
<dbReference type="Pfam" id="PF06776">
    <property type="entry name" value="IalB"/>
    <property type="match status" value="1"/>
</dbReference>
<dbReference type="STRING" id="1774970.AUC70_03650"/>
<sequence length="177" mass="18738">MLTLALAATVFVLSAIESPVRAQDDGGAQSPAGPAAVLRGTFGAWQLYCRTPPGAREEKCAIVQMVTDEQRPNVGLNVQLFKSIGDDTNMMRVVAPLGIFLPRGLGVKIDGEDVGNVPYIKCGKTSGCIAEFELQDEVVTKLKSGQSALLIIFPTVEEGIGIPVSLEGFTQAFATLK</sequence>
<gene>
    <name evidence="2" type="ORF">AUC70_03650</name>
</gene>
<dbReference type="InterPro" id="IPR038696">
    <property type="entry name" value="IalB_sf"/>
</dbReference>
<comment type="caution">
    <text evidence="2">The sequence shown here is derived from an EMBL/GenBank/DDBJ whole genome shotgun (WGS) entry which is preliminary data.</text>
</comment>
<accession>A0A1E3VP25</accession>
<keyword evidence="1" id="KW-0732">Signal</keyword>
<organism evidence="2 3">
    <name type="scientific">Methyloceanibacter stevinii</name>
    <dbReference type="NCBI Taxonomy" id="1774970"/>
    <lineage>
        <taxon>Bacteria</taxon>
        <taxon>Pseudomonadati</taxon>
        <taxon>Pseudomonadota</taxon>
        <taxon>Alphaproteobacteria</taxon>
        <taxon>Hyphomicrobiales</taxon>
        <taxon>Hyphomicrobiaceae</taxon>
        <taxon>Methyloceanibacter</taxon>
    </lineage>
</organism>
<dbReference type="Gene3D" id="2.60.40.1880">
    <property type="entry name" value="Invasion associated locus B (IalB) protein"/>
    <property type="match status" value="1"/>
</dbReference>
<evidence type="ECO:0000313" key="2">
    <source>
        <dbReference type="EMBL" id="ODR95298.1"/>
    </source>
</evidence>